<dbReference type="EMBL" id="FZON01000014">
    <property type="protein sequence ID" value="SNS42994.1"/>
    <property type="molecule type" value="Genomic_DNA"/>
</dbReference>
<evidence type="ECO:0000313" key="2">
    <source>
        <dbReference type="EMBL" id="SNS42994.1"/>
    </source>
</evidence>
<organism evidence="2 3">
    <name type="scientific">Antarctobacter heliothermus</name>
    <dbReference type="NCBI Taxonomy" id="74033"/>
    <lineage>
        <taxon>Bacteria</taxon>
        <taxon>Pseudomonadati</taxon>
        <taxon>Pseudomonadota</taxon>
        <taxon>Alphaproteobacteria</taxon>
        <taxon>Rhodobacterales</taxon>
        <taxon>Roseobacteraceae</taxon>
        <taxon>Antarctobacter</taxon>
    </lineage>
</organism>
<accession>A0A239EGH2</accession>
<reference evidence="2 3" key="1">
    <citation type="submission" date="2017-06" db="EMBL/GenBank/DDBJ databases">
        <authorList>
            <person name="Kim H.J."/>
            <person name="Triplett B.A."/>
        </authorList>
    </citation>
    <scope>NUCLEOTIDE SEQUENCE [LARGE SCALE GENOMIC DNA]</scope>
    <source>
        <strain evidence="2 3">DSM 11445</strain>
    </source>
</reference>
<feature type="region of interest" description="Disordered" evidence="1">
    <location>
        <begin position="1"/>
        <end position="22"/>
    </location>
</feature>
<evidence type="ECO:0000313" key="3">
    <source>
        <dbReference type="Proteomes" id="UP000198440"/>
    </source>
</evidence>
<evidence type="ECO:0008006" key="4">
    <source>
        <dbReference type="Google" id="ProtNLM"/>
    </source>
</evidence>
<gene>
    <name evidence="2" type="ORF">SAMN04488078_101491</name>
</gene>
<name>A0A239EGH2_9RHOB</name>
<proteinExistence type="predicted"/>
<dbReference type="OrthoDB" id="7850174at2"/>
<dbReference type="Proteomes" id="UP000198440">
    <property type="component" value="Unassembled WGS sequence"/>
</dbReference>
<evidence type="ECO:0000256" key="1">
    <source>
        <dbReference type="SAM" id="MobiDB-lite"/>
    </source>
</evidence>
<protein>
    <recommendedName>
        <fullName evidence="4">Response regulatory domain-containing protein</fullName>
    </recommendedName>
</protein>
<dbReference type="RefSeq" id="WP_089277675.1">
    <property type="nucleotide sequence ID" value="NZ_FZON01000014.1"/>
</dbReference>
<dbReference type="AlphaFoldDB" id="A0A239EGH2"/>
<sequence length="172" mass="18946">MNPSTSLCATKPPGSEDTNFDDTDDLYRRSEEPAVQDIWGLDLFILHAPKDGISDQFNSLGDWTSSVTVFGRMQDAFRIAARADVENSAFIVNIDVFGPLENAVEELLALRQTNSGLTVVILSADFKRDEASIERAAIADASIRLPCNRERLERGLAAATENAKQRRRSASE</sequence>